<dbReference type="PANTHER" id="PTHR43464:SF19">
    <property type="entry name" value="UBIQUINONE BIOSYNTHESIS O-METHYLTRANSFERASE, MITOCHONDRIAL"/>
    <property type="match status" value="1"/>
</dbReference>
<keyword evidence="6" id="KW-1185">Reference proteome</keyword>
<evidence type="ECO:0000256" key="3">
    <source>
        <dbReference type="ARBA" id="ARBA00022691"/>
    </source>
</evidence>
<keyword evidence="3" id="KW-0949">S-adenosyl-L-methionine</keyword>
<comment type="caution">
    <text evidence="5">The sequence shown here is derived from an EMBL/GenBank/DDBJ whole genome shotgun (WGS) entry which is preliminary data.</text>
</comment>
<protein>
    <submittedName>
        <fullName evidence="5">Methyltransferase domain-containing protein</fullName>
    </submittedName>
</protein>
<proteinExistence type="predicted"/>
<evidence type="ECO:0000256" key="2">
    <source>
        <dbReference type="ARBA" id="ARBA00022679"/>
    </source>
</evidence>
<keyword evidence="1 5" id="KW-0489">Methyltransferase</keyword>
<name>A0ABV6QRF8_9ACTN</name>
<feature type="domain" description="Methyltransferase type 11" evidence="4">
    <location>
        <begin position="60"/>
        <end position="150"/>
    </location>
</feature>
<dbReference type="InterPro" id="IPR029063">
    <property type="entry name" value="SAM-dependent_MTases_sf"/>
</dbReference>
<dbReference type="EMBL" id="JBHLTC010000030">
    <property type="protein sequence ID" value="MFC0627222.1"/>
    <property type="molecule type" value="Genomic_DNA"/>
</dbReference>
<organism evidence="5 6">
    <name type="scientific">Kribbella deserti</name>
    <dbReference type="NCBI Taxonomy" id="1926257"/>
    <lineage>
        <taxon>Bacteria</taxon>
        <taxon>Bacillati</taxon>
        <taxon>Actinomycetota</taxon>
        <taxon>Actinomycetes</taxon>
        <taxon>Propionibacteriales</taxon>
        <taxon>Kribbellaceae</taxon>
        <taxon>Kribbella</taxon>
    </lineage>
</organism>
<evidence type="ECO:0000313" key="6">
    <source>
        <dbReference type="Proteomes" id="UP001589890"/>
    </source>
</evidence>
<gene>
    <name evidence="5" type="ORF">ACFFGN_24315</name>
</gene>
<accession>A0ABV6QRF8</accession>
<dbReference type="GO" id="GO:0008168">
    <property type="term" value="F:methyltransferase activity"/>
    <property type="evidence" value="ECO:0007669"/>
    <property type="project" value="UniProtKB-KW"/>
</dbReference>
<evidence type="ECO:0000259" key="4">
    <source>
        <dbReference type="Pfam" id="PF08241"/>
    </source>
</evidence>
<reference evidence="5 6" key="1">
    <citation type="submission" date="2024-09" db="EMBL/GenBank/DDBJ databases">
        <authorList>
            <person name="Sun Q."/>
            <person name="Mori K."/>
        </authorList>
    </citation>
    <scope>NUCLEOTIDE SEQUENCE [LARGE SCALE GENOMIC DNA]</scope>
    <source>
        <strain evidence="5 6">CGMCC 1.15906</strain>
    </source>
</reference>
<dbReference type="InterPro" id="IPR013216">
    <property type="entry name" value="Methyltransf_11"/>
</dbReference>
<dbReference type="Proteomes" id="UP001589890">
    <property type="component" value="Unassembled WGS sequence"/>
</dbReference>
<dbReference type="Gene3D" id="3.40.50.150">
    <property type="entry name" value="Vaccinia Virus protein VP39"/>
    <property type="match status" value="1"/>
</dbReference>
<evidence type="ECO:0000313" key="5">
    <source>
        <dbReference type="EMBL" id="MFC0627222.1"/>
    </source>
</evidence>
<keyword evidence="2" id="KW-0808">Transferase</keyword>
<sequence>MSYSQHTARTRVPADILEHYTTRWDESARLSSTVKGRLETERLRYFLTRYLPGPAARVADIGGGPGAHAAWMIEQGHSVGLLDPVPRHIEQARAAGVPSILGDARELPWHDETYDAVLMAGPMYHLINAADRRQALSEAVRILRPGGLLMVVAINRTANLIGSALANTLSRRREVVEDILRNGHSTGNERMAPSTHYHGTTVLRTELTVAGLRPVTLHGLTGPGGWLTVVLDAHRDPGPLPPSLLDPDPLTTALECSRLADDQPELVPSSSLLLGVGWRA</sequence>
<dbReference type="Pfam" id="PF08241">
    <property type="entry name" value="Methyltransf_11"/>
    <property type="match status" value="1"/>
</dbReference>
<evidence type="ECO:0000256" key="1">
    <source>
        <dbReference type="ARBA" id="ARBA00022603"/>
    </source>
</evidence>
<dbReference type="GO" id="GO:0032259">
    <property type="term" value="P:methylation"/>
    <property type="evidence" value="ECO:0007669"/>
    <property type="project" value="UniProtKB-KW"/>
</dbReference>
<dbReference type="PANTHER" id="PTHR43464">
    <property type="entry name" value="METHYLTRANSFERASE"/>
    <property type="match status" value="1"/>
</dbReference>
<dbReference type="CDD" id="cd02440">
    <property type="entry name" value="AdoMet_MTases"/>
    <property type="match status" value="1"/>
</dbReference>
<dbReference type="RefSeq" id="WP_380051630.1">
    <property type="nucleotide sequence ID" value="NZ_JBHLTC010000030.1"/>
</dbReference>
<dbReference type="SUPFAM" id="SSF53335">
    <property type="entry name" value="S-adenosyl-L-methionine-dependent methyltransferases"/>
    <property type="match status" value="1"/>
</dbReference>